<comment type="caution">
    <text evidence="2">The sequence shown here is derived from an EMBL/GenBank/DDBJ whole genome shotgun (WGS) entry which is preliminary data.</text>
</comment>
<dbReference type="RefSeq" id="WP_129253725.1">
    <property type="nucleotide sequence ID" value="NZ_SAXA01000004.1"/>
</dbReference>
<keyword evidence="1" id="KW-0472">Membrane</keyword>
<evidence type="ECO:0008006" key="4">
    <source>
        <dbReference type="Google" id="ProtNLM"/>
    </source>
</evidence>
<gene>
    <name evidence="2" type="ORF">EO244_05860</name>
</gene>
<feature type="transmembrane region" description="Helical" evidence="1">
    <location>
        <begin position="78"/>
        <end position="98"/>
    </location>
</feature>
<sequence length="134" mass="15375">MSKLKYYKGLFLVAAIYDLILGLVFTFFPKSAFDLIGILEKAPGFMGYLSLIGAYLLIIGIAYLLIYRGNLNKNLDLILIGLLYKFAYCSIVFYYFIIGDLPHIIFLVLFGFIDLIMLILMIECYVTVKRKIEI</sequence>
<organism evidence="2 3">
    <name type="scientific">Ancylomarina salipaludis</name>
    <dbReference type="NCBI Taxonomy" id="2501299"/>
    <lineage>
        <taxon>Bacteria</taxon>
        <taxon>Pseudomonadati</taxon>
        <taxon>Bacteroidota</taxon>
        <taxon>Bacteroidia</taxon>
        <taxon>Marinilabiliales</taxon>
        <taxon>Marinifilaceae</taxon>
        <taxon>Ancylomarina</taxon>
    </lineage>
</organism>
<feature type="transmembrane region" description="Helical" evidence="1">
    <location>
        <begin position="9"/>
        <end position="28"/>
    </location>
</feature>
<proteinExistence type="predicted"/>
<name>A0A4Q1JMR2_9BACT</name>
<evidence type="ECO:0000256" key="1">
    <source>
        <dbReference type="SAM" id="Phobius"/>
    </source>
</evidence>
<feature type="transmembrane region" description="Helical" evidence="1">
    <location>
        <begin position="48"/>
        <end position="66"/>
    </location>
</feature>
<keyword evidence="1" id="KW-1133">Transmembrane helix</keyword>
<evidence type="ECO:0000313" key="2">
    <source>
        <dbReference type="EMBL" id="RXQ95832.1"/>
    </source>
</evidence>
<reference evidence="2 3" key="1">
    <citation type="submission" date="2019-01" db="EMBL/GenBank/DDBJ databases">
        <title>Ancylomarina salipaludis sp. nov., isolated from a salt marsh.</title>
        <authorList>
            <person name="Yoon J.-H."/>
        </authorList>
    </citation>
    <scope>NUCLEOTIDE SEQUENCE [LARGE SCALE GENOMIC DNA]</scope>
    <source>
        <strain evidence="2 3">SHSM-M15</strain>
    </source>
</reference>
<dbReference type="Proteomes" id="UP000289703">
    <property type="component" value="Unassembled WGS sequence"/>
</dbReference>
<feature type="transmembrane region" description="Helical" evidence="1">
    <location>
        <begin position="104"/>
        <end position="128"/>
    </location>
</feature>
<dbReference type="EMBL" id="SAXA01000004">
    <property type="protein sequence ID" value="RXQ95832.1"/>
    <property type="molecule type" value="Genomic_DNA"/>
</dbReference>
<protein>
    <recommendedName>
        <fullName evidence="4">DUF2127 domain-containing protein</fullName>
    </recommendedName>
</protein>
<keyword evidence="3" id="KW-1185">Reference proteome</keyword>
<keyword evidence="1" id="KW-0812">Transmembrane</keyword>
<dbReference type="AlphaFoldDB" id="A0A4Q1JMR2"/>
<evidence type="ECO:0000313" key="3">
    <source>
        <dbReference type="Proteomes" id="UP000289703"/>
    </source>
</evidence>
<accession>A0A4Q1JMR2</accession>
<dbReference type="OrthoDB" id="964123at2"/>